<comment type="catalytic activity">
    <reaction evidence="11">
        <text>fluoride(in) = fluoride(out)</text>
        <dbReference type="Rhea" id="RHEA:76159"/>
        <dbReference type="ChEBI" id="CHEBI:17051"/>
    </reaction>
    <physiologicalReaction direction="left-to-right" evidence="11">
        <dbReference type="Rhea" id="RHEA:76160"/>
    </physiologicalReaction>
</comment>
<feature type="transmembrane region" description="Helical" evidence="12">
    <location>
        <begin position="41"/>
        <end position="60"/>
    </location>
</feature>
<dbReference type="OrthoDB" id="9806299at2"/>
<comment type="function">
    <text evidence="12">Fluoride-specific ion channel. Important for reducing fluoride concentration in the cell, thus reducing its toxicity.</text>
</comment>
<comment type="similarity">
    <text evidence="10 12">Belongs to the fluoride channel Fluc/FEX (TC 1.A.43) family.</text>
</comment>
<dbReference type="GO" id="GO:0062054">
    <property type="term" value="F:fluoride channel activity"/>
    <property type="evidence" value="ECO:0007669"/>
    <property type="project" value="UniProtKB-UniRule"/>
</dbReference>
<keyword evidence="8 12" id="KW-0472">Membrane</keyword>
<accession>A0A379B2P5</accession>
<dbReference type="NCBIfam" id="NF010792">
    <property type="entry name" value="PRK14196.1"/>
    <property type="match status" value="1"/>
</dbReference>
<evidence type="ECO:0000256" key="12">
    <source>
        <dbReference type="HAMAP-Rule" id="MF_00454"/>
    </source>
</evidence>
<proteinExistence type="inferred from homology"/>
<feature type="binding site" evidence="12">
    <location>
        <position position="77"/>
    </location>
    <ligand>
        <name>Na(+)</name>
        <dbReference type="ChEBI" id="CHEBI:29101"/>
        <note>structural</note>
    </ligand>
</feature>
<dbReference type="AlphaFoldDB" id="A0A379B2P5"/>
<keyword evidence="5 12" id="KW-1133">Transmembrane helix</keyword>
<feature type="transmembrane region" description="Helical" evidence="12">
    <location>
        <begin position="67"/>
        <end position="86"/>
    </location>
</feature>
<keyword evidence="6 12" id="KW-0915">Sodium</keyword>
<dbReference type="GO" id="GO:0005886">
    <property type="term" value="C:plasma membrane"/>
    <property type="evidence" value="ECO:0007669"/>
    <property type="project" value="UniProtKB-SubCell"/>
</dbReference>
<dbReference type="Proteomes" id="UP000254280">
    <property type="component" value="Unassembled WGS sequence"/>
</dbReference>
<evidence type="ECO:0000256" key="4">
    <source>
        <dbReference type="ARBA" id="ARBA00022692"/>
    </source>
</evidence>
<sequence>MAIWQSVGLIASGAAMGATLRWGLGLWLNPIFSTLAFGTLIANYLGCLIIGILTALFWQFPAISNEWRLFLVMGFLGSLTTFSSFSAEVVENFLQDKWLLGFGVVALHLLGCLLFTALGIALWRFCSVAWA</sequence>
<dbReference type="EMBL" id="UGSS01000002">
    <property type="protein sequence ID" value="SUB32712.1"/>
    <property type="molecule type" value="Genomic_DNA"/>
</dbReference>
<feature type="transmembrane region" description="Helical" evidence="12">
    <location>
        <begin position="98"/>
        <end position="123"/>
    </location>
</feature>
<evidence type="ECO:0000256" key="9">
    <source>
        <dbReference type="ARBA" id="ARBA00023303"/>
    </source>
</evidence>
<dbReference type="HAMAP" id="MF_00454">
    <property type="entry name" value="FluC"/>
    <property type="match status" value="1"/>
</dbReference>
<dbReference type="InterPro" id="IPR003691">
    <property type="entry name" value="FluC"/>
</dbReference>
<evidence type="ECO:0000256" key="10">
    <source>
        <dbReference type="ARBA" id="ARBA00035120"/>
    </source>
</evidence>
<protein>
    <recommendedName>
        <fullName evidence="12">Fluoride-specific ion channel FluC</fullName>
    </recommendedName>
</protein>
<keyword evidence="12" id="KW-0813">Transport</keyword>
<dbReference type="PANTHER" id="PTHR28259:SF1">
    <property type="entry name" value="FLUORIDE EXPORT PROTEIN 1-RELATED"/>
    <property type="match status" value="1"/>
</dbReference>
<comment type="subcellular location">
    <subcellularLocation>
        <location evidence="1 12">Cell membrane</location>
        <topology evidence="1 12">Multi-pass membrane protein</topology>
    </subcellularLocation>
</comment>
<comment type="activity regulation">
    <text evidence="12">Na(+) is not transported, but it plays an essential structural role and its presence is essential for fluoride channel function.</text>
</comment>
<evidence type="ECO:0000256" key="6">
    <source>
        <dbReference type="ARBA" id="ARBA00023053"/>
    </source>
</evidence>
<evidence type="ECO:0000256" key="3">
    <source>
        <dbReference type="ARBA" id="ARBA00022519"/>
    </source>
</evidence>
<keyword evidence="12" id="KW-0479">Metal-binding</keyword>
<keyword evidence="14" id="KW-1185">Reference proteome</keyword>
<keyword evidence="7 12" id="KW-0406">Ion transport</keyword>
<dbReference type="Pfam" id="PF02537">
    <property type="entry name" value="CRCB"/>
    <property type="match status" value="1"/>
</dbReference>
<reference evidence="13 14" key="1">
    <citation type="submission" date="2018-06" db="EMBL/GenBank/DDBJ databases">
        <authorList>
            <consortium name="Pathogen Informatics"/>
            <person name="Doyle S."/>
        </authorList>
    </citation>
    <scope>NUCLEOTIDE SEQUENCE [LARGE SCALE GENOMIC DNA]</scope>
    <source>
        <strain evidence="13 14">NCTC10699</strain>
    </source>
</reference>
<evidence type="ECO:0000256" key="11">
    <source>
        <dbReference type="ARBA" id="ARBA00035585"/>
    </source>
</evidence>
<evidence type="ECO:0000313" key="14">
    <source>
        <dbReference type="Proteomes" id="UP000254280"/>
    </source>
</evidence>
<name>A0A379B2P5_9PAST</name>
<dbReference type="PANTHER" id="PTHR28259">
    <property type="entry name" value="FLUORIDE EXPORT PROTEIN 1-RELATED"/>
    <property type="match status" value="1"/>
</dbReference>
<keyword evidence="2 12" id="KW-1003">Cell membrane</keyword>
<evidence type="ECO:0000256" key="1">
    <source>
        <dbReference type="ARBA" id="ARBA00004651"/>
    </source>
</evidence>
<evidence type="ECO:0000256" key="5">
    <source>
        <dbReference type="ARBA" id="ARBA00022989"/>
    </source>
</evidence>
<keyword evidence="9 12" id="KW-0407">Ion channel</keyword>
<dbReference type="GO" id="GO:0140114">
    <property type="term" value="P:cellular detoxification of fluoride"/>
    <property type="evidence" value="ECO:0007669"/>
    <property type="project" value="UniProtKB-UniRule"/>
</dbReference>
<keyword evidence="3" id="KW-0997">Cell inner membrane</keyword>
<gene>
    <name evidence="13" type="primary">ccrB</name>
    <name evidence="12" type="synonym">crcB</name>
    <name evidence="12" type="synonym">fluC</name>
    <name evidence="13" type="ORF">NCTC10699_00295</name>
</gene>
<dbReference type="GO" id="GO:0046872">
    <property type="term" value="F:metal ion binding"/>
    <property type="evidence" value="ECO:0007669"/>
    <property type="project" value="UniProtKB-KW"/>
</dbReference>
<organism evidence="13 14">
    <name type="scientific">[Pasteurella] mairii</name>
    <dbReference type="NCBI Taxonomy" id="757"/>
    <lineage>
        <taxon>Bacteria</taxon>
        <taxon>Pseudomonadati</taxon>
        <taxon>Pseudomonadota</taxon>
        <taxon>Gammaproteobacteria</taxon>
        <taxon>Pasteurellales</taxon>
        <taxon>Pasteurellaceae</taxon>
    </lineage>
</organism>
<keyword evidence="4 12" id="KW-0812">Transmembrane</keyword>
<evidence type="ECO:0000256" key="7">
    <source>
        <dbReference type="ARBA" id="ARBA00023065"/>
    </source>
</evidence>
<evidence type="ECO:0000256" key="2">
    <source>
        <dbReference type="ARBA" id="ARBA00022475"/>
    </source>
</evidence>
<evidence type="ECO:0000313" key="13">
    <source>
        <dbReference type="EMBL" id="SUB32712.1"/>
    </source>
</evidence>
<evidence type="ECO:0000256" key="8">
    <source>
        <dbReference type="ARBA" id="ARBA00023136"/>
    </source>
</evidence>
<feature type="binding site" evidence="12">
    <location>
        <position position="80"/>
    </location>
    <ligand>
        <name>Na(+)</name>
        <dbReference type="ChEBI" id="CHEBI:29101"/>
        <note>structural</note>
    </ligand>
</feature>